<organism evidence="11 12">
    <name type="scientific">Myodes glareolus</name>
    <name type="common">Bank vole</name>
    <name type="synonym">Clethrionomys glareolus</name>
    <dbReference type="NCBI Taxonomy" id="447135"/>
    <lineage>
        <taxon>Eukaryota</taxon>
        <taxon>Metazoa</taxon>
        <taxon>Chordata</taxon>
        <taxon>Craniata</taxon>
        <taxon>Vertebrata</taxon>
        <taxon>Euteleostomi</taxon>
        <taxon>Mammalia</taxon>
        <taxon>Eutheria</taxon>
        <taxon>Euarchontoglires</taxon>
        <taxon>Glires</taxon>
        <taxon>Rodentia</taxon>
        <taxon>Myomorpha</taxon>
        <taxon>Muroidea</taxon>
        <taxon>Cricetidae</taxon>
        <taxon>Arvicolinae</taxon>
        <taxon>Myodes</taxon>
    </lineage>
</organism>
<dbReference type="SUPFAM" id="SSF47459">
    <property type="entry name" value="HLH, helix-loop-helix DNA-binding domain"/>
    <property type="match status" value="1"/>
</dbReference>
<dbReference type="EMBL" id="JBBHLL010000087">
    <property type="protein sequence ID" value="KAK7818503.1"/>
    <property type="molecule type" value="Genomic_DNA"/>
</dbReference>
<evidence type="ECO:0000256" key="3">
    <source>
        <dbReference type="ARBA" id="ARBA00022782"/>
    </source>
</evidence>
<evidence type="ECO:0000256" key="9">
    <source>
        <dbReference type="SAM" id="MobiDB-lite"/>
    </source>
</evidence>
<feature type="domain" description="BHLH" evidence="10">
    <location>
        <begin position="215"/>
        <end position="266"/>
    </location>
</feature>
<evidence type="ECO:0000256" key="4">
    <source>
        <dbReference type="ARBA" id="ARBA00022871"/>
    </source>
</evidence>
<keyword evidence="12" id="KW-1185">Reference proteome</keyword>
<evidence type="ECO:0000256" key="6">
    <source>
        <dbReference type="ARBA" id="ARBA00023125"/>
    </source>
</evidence>
<keyword evidence="7" id="KW-0804">Transcription</keyword>
<feature type="region of interest" description="Disordered" evidence="9">
    <location>
        <begin position="182"/>
        <end position="219"/>
    </location>
</feature>
<dbReference type="PROSITE" id="PS50888">
    <property type="entry name" value="BHLH"/>
    <property type="match status" value="1"/>
</dbReference>
<keyword evidence="3" id="KW-0221">Differentiation</keyword>
<protein>
    <recommendedName>
        <fullName evidence="10">BHLH domain-containing protein</fullName>
    </recommendedName>
</protein>
<evidence type="ECO:0000313" key="11">
    <source>
        <dbReference type="EMBL" id="KAK7818503.1"/>
    </source>
</evidence>
<dbReference type="GO" id="GO:0030154">
    <property type="term" value="P:cell differentiation"/>
    <property type="evidence" value="ECO:0007669"/>
    <property type="project" value="UniProtKB-KW"/>
</dbReference>
<keyword evidence="6" id="KW-0238">DNA-binding</keyword>
<evidence type="ECO:0000256" key="2">
    <source>
        <dbReference type="ARBA" id="ARBA00022473"/>
    </source>
</evidence>
<dbReference type="AlphaFoldDB" id="A0AAW0IW98"/>
<keyword evidence="5" id="KW-0805">Transcription regulation</keyword>
<dbReference type="Gene3D" id="4.10.280.10">
    <property type="entry name" value="Helix-loop-helix DNA-binding domain"/>
    <property type="match status" value="1"/>
</dbReference>
<dbReference type="CDD" id="cd18908">
    <property type="entry name" value="bHLH_SOHLH1_2"/>
    <property type="match status" value="1"/>
</dbReference>
<dbReference type="Proteomes" id="UP001488838">
    <property type="component" value="Unassembled WGS sequence"/>
</dbReference>
<evidence type="ECO:0000259" key="10">
    <source>
        <dbReference type="PROSITE" id="PS50888"/>
    </source>
</evidence>
<dbReference type="GO" id="GO:0000978">
    <property type="term" value="F:RNA polymerase II cis-regulatory region sequence-specific DNA binding"/>
    <property type="evidence" value="ECO:0007669"/>
    <property type="project" value="TreeGrafter"/>
</dbReference>
<dbReference type="InterPro" id="IPR039583">
    <property type="entry name" value="TCFL5/SOLH1/2"/>
</dbReference>
<keyword evidence="8" id="KW-0539">Nucleus</keyword>
<proteinExistence type="predicted"/>
<dbReference type="PANTHER" id="PTHR15402">
    <property type="entry name" value="TRANSCRIPTION FACTOR-LIKE 5 PROTEIN"/>
    <property type="match status" value="1"/>
</dbReference>
<evidence type="ECO:0000256" key="8">
    <source>
        <dbReference type="ARBA" id="ARBA00023242"/>
    </source>
</evidence>
<name>A0AAW0IW98_MYOGA</name>
<comment type="subcellular location">
    <subcellularLocation>
        <location evidence="1">Nucleus</location>
    </subcellularLocation>
</comment>
<reference evidence="11 12" key="1">
    <citation type="journal article" date="2023" name="bioRxiv">
        <title>Conserved and derived expression patterns and positive selection on dental genes reveal complex evolutionary context of ever-growing rodent molars.</title>
        <authorList>
            <person name="Calamari Z.T."/>
            <person name="Song A."/>
            <person name="Cohen E."/>
            <person name="Akter M."/>
            <person name="Roy R.D."/>
            <person name="Hallikas O."/>
            <person name="Christensen M.M."/>
            <person name="Li P."/>
            <person name="Marangoni P."/>
            <person name="Jernvall J."/>
            <person name="Klein O.D."/>
        </authorList>
    </citation>
    <scope>NUCLEOTIDE SEQUENCE [LARGE SCALE GENOMIC DNA]</scope>
    <source>
        <strain evidence="11">V071</strain>
    </source>
</reference>
<keyword evidence="4" id="KW-0744">Spermatogenesis</keyword>
<keyword evidence="2" id="KW-0217">Developmental protein</keyword>
<dbReference type="PANTHER" id="PTHR15402:SF4">
    <property type="entry name" value="SPERMATOGENESIS- AND OOGENESIS-SPECIFIC BASIC HELIX-LOOP-HELIX-CONTAINING PROTEIN 1"/>
    <property type="match status" value="1"/>
</dbReference>
<comment type="caution">
    <text evidence="11">The sequence shown here is derived from an EMBL/GenBank/DDBJ whole genome shotgun (WGS) entry which is preliminary data.</text>
</comment>
<dbReference type="GO" id="GO:0000981">
    <property type="term" value="F:DNA-binding transcription factor activity, RNA polymerase II-specific"/>
    <property type="evidence" value="ECO:0007669"/>
    <property type="project" value="TreeGrafter"/>
</dbReference>
<gene>
    <name evidence="11" type="ORF">U0070_013062</name>
</gene>
<sequence>MADLISSGELGRRPGQERLDLLLVGDATRYFLTGSVQKFFSTTAQITLTVSDVKKVAALLVANSFDIVFLKVTSTLTVEELEAVKLISWNHKVGANMISLGCISEYGVDISFTEPLTLEKMNTVVKYWKTFFINMGELKYICKDVESIKRLPECGLHLQTSRSDFSTDLFLCFGQLKNDPELGGKAPVPGPQRIRKTSLLHSSKEKLRRPKEEGETNASLFPYNRSNRERIKFSCEQLRTLLPHVKGRKSDVASVIEATVDYVKYVRDNLSPAIMAKITESIQSNKRFSKRHVPIDLFLPFAATSQREDAVLTSAYASVHEIQCLSVYPVPAAGRPVEEAVRGPSCSVSESPIEDLMKTRVPGSVALSLSPFHAVRCCSGTVPPQDTAARKNQNISIYLPSAVPSGSNFLPQHRSSMLCQTRPAGSSCRVSGLGSGSQTGASPASELHFAANALVLELMVCPAGAVLGFKSLCLSGDNCRS</sequence>
<dbReference type="InterPro" id="IPR036638">
    <property type="entry name" value="HLH_DNA-bd_sf"/>
</dbReference>
<dbReference type="GO" id="GO:0046983">
    <property type="term" value="F:protein dimerization activity"/>
    <property type="evidence" value="ECO:0007669"/>
    <property type="project" value="InterPro"/>
</dbReference>
<feature type="compositionally biased region" description="Basic and acidic residues" evidence="9">
    <location>
        <begin position="202"/>
        <end position="214"/>
    </location>
</feature>
<dbReference type="GO" id="GO:0005634">
    <property type="term" value="C:nucleus"/>
    <property type="evidence" value="ECO:0007669"/>
    <property type="project" value="UniProtKB-SubCell"/>
</dbReference>
<evidence type="ECO:0000256" key="1">
    <source>
        <dbReference type="ARBA" id="ARBA00004123"/>
    </source>
</evidence>
<evidence type="ECO:0000256" key="5">
    <source>
        <dbReference type="ARBA" id="ARBA00023015"/>
    </source>
</evidence>
<evidence type="ECO:0000313" key="12">
    <source>
        <dbReference type="Proteomes" id="UP001488838"/>
    </source>
</evidence>
<dbReference type="InterPro" id="IPR011598">
    <property type="entry name" value="bHLH_dom"/>
</dbReference>
<dbReference type="GO" id="GO:0007283">
    <property type="term" value="P:spermatogenesis"/>
    <property type="evidence" value="ECO:0007669"/>
    <property type="project" value="UniProtKB-KW"/>
</dbReference>
<accession>A0AAW0IW98</accession>
<evidence type="ECO:0000256" key="7">
    <source>
        <dbReference type="ARBA" id="ARBA00023163"/>
    </source>
</evidence>